<keyword evidence="4 8" id="KW-0863">Zinc-finger</keyword>
<evidence type="ECO:0000256" key="4">
    <source>
        <dbReference type="ARBA" id="ARBA00022771"/>
    </source>
</evidence>
<feature type="transmembrane region" description="Helical" evidence="10">
    <location>
        <begin position="231"/>
        <end position="252"/>
    </location>
</feature>
<dbReference type="STRING" id="196109.A0A136JIJ5"/>
<dbReference type="InterPro" id="IPR013083">
    <property type="entry name" value="Znf_RING/FYVE/PHD"/>
</dbReference>
<dbReference type="AlphaFoldDB" id="A0A136JIJ5"/>
<keyword evidence="11" id="KW-0732">Signal</keyword>
<gene>
    <name evidence="13" type="ORF">Micbo1qcDRAFT_229724</name>
</gene>
<keyword evidence="14" id="KW-1185">Reference proteome</keyword>
<sequence>MASSPRSHGLSAMWFTLLFSLLILPFTARAGPANTSAVPQIPQNVEDDAVYFFLTLQQPSVSSTYRYFAGPLTPQVGLGESNAPKAIFVEGRVTAVNASNFETFNTTKTVALISCDQVATNGTATNGTNVDLNNSISPNTILNAVMARKPKAIVLYSLVDAGCTLTGDNLTYTSIWTMVVVDQARNAVAVTSAMDGYVATITAHDLSADSGSGPGSGPPPSGSNSGVAMSILYSITGLITALFLIIIITGAVRAHRNPERYGPRAGLNGRTRQSRAKGIARAMLETLPIVKFGDPKPTKPDPEIEIDTLPGDRQRAVVAGNEASSSHTRPSTDRNNGAQATTSPNEAVPEAATEPTAAPVATAGENSGSGQVGCSICTEDFEVGEDVRVLPCDHNFHPGCIDPWLLKVSGTCPLCRLDLRQTGSNEETASQPDGNEASNSNEPRPAESTPVATEVTSDAQRQPNRVSRLLHPGRPRSEHVDPLTMVENRQTHIPAEGSEHDQRRMERILRVFRIRTRRQEPTAS</sequence>
<evidence type="ECO:0000256" key="9">
    <source>
        <dbReference type="SAM" id="MobiDB-lite"/>
    </source>
</evidence>
<reference evidence="14" key="1">
    <citation type="submission" date="2016-02" db="EMBL/GenBank/DDBJ databases">
        <title>Draft genome sequence of Microdochium bolleyi, a fungal endophyte of beachgrass.</title>
        <authorList>
            <consortium name="DOE Joint Genome Institute"/>
            <person name="David A.S."/>
            <person name="May G."/>
            <person name="Haridas S."/>
            <person name="Lim J."/>
            <person name="Wang M."/>
            <person name="Labutti K."/>
            <person name="Lipzen A."/>
            <person name="Barry K."/>
            <person name="Grigoriev I.V."/>
        </authorList>
    </citation>
    <scope>NUCLEOTIDE SEQUENCE [LARGE SCALE GENOMIC DNA]</scope>
    <source>
        <strain evidence="14">J235TASD1</strain>
    </source>
</reference>
<evidence type="ECO:0000313" key="14">
    <source>
        <dbReference type="Proteomes" id="UP000070501"/>
    </source>
</evidence>
<evidence type="ECO:0000256" key="11">
    <source>
        <dbReference type="SAM" id="SignalP"/>
    </source>
</evidence>
<dbReference type="OrthoDB" id="8062037at2759"/>
<dbReference type="PANTHER" id="PTHR46539:SF1">
    <property type="entry name" value="E3 UBIQUITIN-PROTEIN LIGASE ATL42"/>
    <property type="match status" value="1"/>
</dbReference>
<evidence type="ECO:0000256" key="3">
    <source>
        <dbReference type="ARBA" id="ARBA00022723"/>
    </source>
</evidence>
<dbReference type="PANTHER" id="PTHR46539">
    <property type="entry name" value="E3 UBIQUITIN-PROTEIN LIGASE ATL42"/>
    <property type="match status" value="1"/>
</dbReference>
<evidence type="ECO:0000256" key="7">
    <source>
        <dbReference type="ARBA" id="ARBA00023136"/>
    </source>
</evidence>
<dbReference type="PROSITE" id="PS50089">
    <property type="entry name" value="ZF_RING_2"/>
    <property type="match status" value="1"/>
</dbReference>
<keyword evidence="5" id="KW-0862">Zinc</keyword>
<dbReference type="InParanoid" id="A0A136JIJ5"/>
<dbReference type="Pfam" id="PF13639">
    <property type="entry name" value="zf-RING_2"/>
    <property type="match status" value="1"/>
</dbReference>
<evidence type="ECO:0000256" key="8">
    <source>
        <dbReference type="PROSITE-ProRule" id="PRU00175"/>
    </source>
</evidence>
<evidence type="ECO:0000256" key="6">
    <source>
        <dbReference type="ARBA" id="ARBA00022989"/>
    </source>
</evidence>
<feature type="region of interest" description="Disordered" evidence="9">
    <location>
        <begin position="423"/>
        <end position="480"/>
    </location>
</feature>
<comment type="subcellular location">
    <subcellularLocation>
        <location evidence="1">Membrane</location>
    </subcellularLocation>
</comment>
<keyword evidence="3" id="KW-0479">Metal-binding</keyword>
<evidence type="ECO:0000256" key="2">
    <source>
        <dbReference type="ARBA" id="ARBA00022692"/>
    </source>
</evidence>
<dbReference type="Proteomes" id="UP000070501">
    <property type="component" value="Unassembled WGS sequence"/>
</dbReference>
<proteinExistence type="predicted"/>
<keyword evidence="6 10" id="KW-1133">Transmembrane helix</keyword>
<feature type="compositionally biased region" description="Polar residues" evidence="9">
    <location>
        <begin position="423"/>
        <end position="442"/>
    </location>
</feature>
<feature type="signal peptide" evidence="11">
    <location>
        <begin position="1"/>
        <end position="30"/>
    </location>
</feature>
<feature type="compositionally biased region" description="Low complexity" evidence="9">
    <location>
        <begin position="346"/>
        <end position="355"/>
    </location>
</feature>
<dbReference type="GO" id="GO:0016020">
    <property type="term" value="C:membrane"/>
    <property type="evidence" value="ECO:0007669"/>
    <property type="project" value="UniProtKB-SubCell"/>
</dbReference>
<feature type="compositionally biased region" description="Polar residues" evidence="9">
    <location>
        <begin position="322"/>
        <end position="345"/>
    </location>
</feature>
<feature type="compositionally biased region" description="Polar residues" evidence="9">
    <location>
        <begin position="450"/>
        <end position="465"/>
    </location>
</feature>
<keyword evidence="7 10" id="KW-0472">Membrane</keyword>
<protein>
    <recommendedName>
        <fullName evidence="12">RING-type domain-containing protein</fullName>
    </recommendedName>
</protein>
<feature type="chain" id="PRO_5007293798" description="RING-type domain-containing protein" evidence="11">
    <location>
        <begin position="31"/>
        <end position="524"/>
    </location>
</feature>
<evidence type="ECO:0000313" key="13">
    <source>
        <dbReference type="EMBL" id="KXJ96936.1"/>
    </source>
</evidence>
<accession>A0A136JIJ5</accession>
<feature type="compositionally biased region" description="Basic and acidic residues" evidence="9">
    <location>
        <begin position="293"/>
        <end position="302"/>
    </location>
</feature>
<organism evidence="13 14">
    <name type="scientific">Microdochium bolleyi</name>
    <dbReference type="NCBI Taxonomy" id="196109"/>
    <lineage>
        <taxon>Eukaryota</taxon>
        <taxon>Fungi</taxon>
        <taxon>Dikarya</taxon>
        <taxon>Ascomycota</taxon>
        <taxon>Pezizomycotina</taxon>
        <taxon>Sordariomycetes</taxon>
        <taxon>Xylariomycetidae</taxon>
        <taxon>Xylariales</taxon>
        <taxon>Microdochiaceae</taxon>
        <taxon>Microdochium</taxon>
    </lineage>
</organism>
<dbReference type="InterPro" id="IPR001841">
    <property type="entry name" value="Znf_RING"/>
</dbReference>
<evidence type="ECO:0000256" key="5">
    <source>
        <dbReference type="ARBA" id="ARBA00022833"/>
    </source>
</evidence>
<dbReference type="SUPFAM" id="SSF57850">
    <property type="entry name" value="RING/U-box"/>
    <property type="match status" value="1"/>
</dbReference>
<name>A0A136JIJ5_9PEZI</name>
<feature type="region of interest" description="Disordered" evidence="9">
    <location>
        <begin position="291"/>
        <end position="355"/>
    </location>
</feature>
<evidence type="ECO:0000256" key="1">
    <source>
        <dbReference type="ARBA" id="ARBA00004370"/>
    </source>
</evidence>
<dbReference type="CDD" id="cd16454">
    <property type="entry name" value="RING-H2_PA-TM-RING"/>
    <property type="match status" value="1"/>
</dbReference>
<feature type="domain" description="RING-type" evidence="12">
    <location>
        <begin position="374"/>
        <end position="416"/>
    </location>
</feature>
<evidence type="ECO:0000256" key="10">
    <source>
        <dbReference type="SAM" id="Phobius"/>
    </source>
</evidence>
<keyword evidence="2 10" id="KW-0812">Transmembrane</keyword>
<dbReference type="GO" id="GO:0008270">
    <property type="term" value="F:zinc ion binding"/>
    <property type="evidence" value="ECO:0007669"/>
    <property type="project" value="UniProtKB-KW"/>
</dbReference>
<evidence type="ECO:0000259" key="12">
    <source>
        <dbReference type="PROSITE" id="PS50089"/>
    </source>
</evidence>
<dbReference type="EMBL" id="KQ964245">
    <property type="protein sequence ID" value="KXJ96936.1"/>
    <property type="molecule type" value="Genomic_DNA"/>
</dbReference>
<dbReference type="Gene3D" id="3.30.40.10">
    <property type="entry name" value="Zinc/RING finger domain, C3HC4 (zinc finger)"/>
    <property type="match status" value="1"/>
</dbReference>
<dbReference type="SMART" id="SM00184">
    <property type="entry name" value="RING"/>
    <property type="match status" value="1"/>
</dbReference>